<keyword evidence="2" id="KW-1185">Reference proteome</keyword>
<reference evidence="1 2" key="1">
    <citation type="journal article" date="2024" name="Appl. Environ. Microbiol.">
        <title>Pontiella agarivorans sp. nov., a novel marine anaerobic bacterium capable of degrading macroalgal polysaccharides and fixing nitrogen.</title>
        <authorList>
            <person name="Liu N."/>
            <person name="Kivenson V."/>
            <person name="Peng X."/>
            <person name="Cui Z."/>
            <person name="Lankiewicz T.S."/>
            <person name="Gosselin K.M."/>
            <person name="English C.J."/>
            <person name="Blair E.M."/>
            <person name="O'Malley M.A."/>
            <person name="Valentine D.L."/>
        </authorList>
    </citation>
    <scope>NUCLEOTIDE SEQUENCE [LARGE SCALE GENOMIC DNA]</scope>
    <source>
        <strain evidence="1 2">NLcol2</strain>
    </source>
</reference>
<proteinExistence type="predicted"/>
<evidence type="ECO:0000313" key="1">
    <source>
        <dbReference type="EMBL" id="MDZ8118242.1"/>
    </source>
</evidence>
<dbReference type="EMBL" id="JARVCO010000007">
    <property type="protein sequence ID" value="MDZ8118242.1"/>
    <property type="molecule type" value="Genomic_DNA"/>
</dbReference>
<dbReference type="InterPro" id="IPR021730">
    <property type="entry name" value="YdbH"/>
</dbReference>
<name>A0ABU5MVL4_9BACT</name>
<dbReference type="Proteomes" id="UP001290861">
    <property type="component" value="Unassembled WGS sequence"/>
</dbReference>
<organism evidence="1 2">
    <name type="scientific">Pontiella agarivorans</name>
    <dbReference type="NCBI Taxonomy" id="3038953"/>
    <lineage>
        <taxon>Bacteria</taxon>
        <taxon>Pseudomonadati</taxon>
        <taxon>Kiritimatiellota</taxon>
        <taxon>Kiritimatiellia</taxon>
        <taxon>Kiritimatiellales</taxon>
        <taxon>Pontiellaceae</taxon>
        <taxon>Pontiella</taxon>
    </lineage>
</organism>
<accession>A0ABU5MVL4</accession>
<sequence>MKRRMKILRGVLVVAVLAGIILFLQVVALPELLHRLIESGLSDAGLPEATLEVRSCSWRGADLMNVCLDGERCNFIGAVAVEYSPRSLMQRRLKRVQIIGGQILMRARNGRLEPVNLPKPNPGGGGGKAAPFDCIEWTSCMAVMEWKDQRIGIPFSGSIRTGRDRLRGHLDLALQGVPLRVELTKRGAGEAFSCAVSGQTADRSGAPAAHDFQCDIAGTAEGYIFEGRAKGPRWKLNRFAGCYSTESADAPTTMVEWELEGHAPDWLLKQLADRGYDLSKLGATRISGQLRTVPAKPSGRRLPDFEIPDLQVVVEPGRLAIRKPNVSLRGLSGDVRLRGRCENGLIRLSALPDSRMEFDAADFGAVTIEKSVLDPMADDPCVFECQIDEGGAPVRLHLAATSEDMTVVSEKARLSAALKNARISLEARSGVNPVASGMISAGGVTCHLGSSRLMWALKDAVWKMDRSTGGLIDSTLALNHVALLLDESKELFVLAGDMLKPVSALYNPARHEGRIRLEWPLQPDAILYANGQINFREKRPNGFLSVSCDGFLVDEEQTAIRQLTDATGLVVKGGFSVAGNVRLREGRIVPWITLAATDAMLASARYRAIAEGIDGAMTFTGFGPMSTPGNQQFRIRRLTLGNLPLRDGLLAVRLERDPRAILVERAEWGCMGGRIYSRAMRIDPDHPRIDARFFANGVEMRELFNLAFGEGGSGSGALYGMIPVSLSRSNPTDFSIGEGFLHSTTGTGTWTLAEGDHANLIQKALEQQLGSLLQQTVEVDVRDRIFKGFRNFEYSMFKIDFVRRSDGLLGRVTTRGHSRNQKIPVEFEEIVLDFPGLDDNLRKTMLIKTALGQGIRQVGASAEP</sequence>
<dbReference type="Pfam" id="PF11739">
    <property type="entry name" value="YdbH-like"/>
    <property type="match status" value="1"/>
</dbReference>
<evidence type="ECO:0000313" key="2">
    <source>
        <dbReference type="Proteomes" id="UP001290861"/>
    </source>
</evidence>
<comment type="caution">
    <text evidence="1">The sequence shown here is derived from an EMBL/GenBank/DDBJ whole genome shotgun (WGS) entry which is preliminary data.</text>
</comment>
<gene>
    <name evidence="1" type="ORF">P9H32_06325</name>
</gene>
<protein>
    <submittedName>
        <fullName evidence="1">YdbH domain-containing protein</fullName>
    </submittedName>
</protein>